<feature type="domain" description="PilZ" evidence="1">
    <location>
        <begin position="12"/>
        <end position="90"/>
    </location>
</feature>
<gene>
    <name evidence="2" type="ORF">EXN68_24330</name>
</gene>
<reference evidence="2 3" key="1">
    <citation type="journal article" date="2019" name="Appl. Microbiol. Biotechnol.">
        <title>Differential efficiency of wild type rhizogenic strains for rol gene transformation of plants.</title>
        <authorList>
            <person name="Desmet S."/>
            <person name="De Keyser E."/>
            <person name="Van Vaerenbergh J."/>
            <person name="Baeyen S."/>
            <person name="Van Huylenbroeck J."/>
            <person name="Geelen D."/>
            <person name="Dhooghe E."/>
        </authorList>
    </citation>
    <scope>NUCLEOTIDE SEQUENCE [LARGE SCALE GENOMIC DNA]</scope>
    <source>
        <strain evidence="2 3">GBBC3284</strain>
    </source>
</reference>
<proteinExistence type="predicted"/>
<dbReference type="GO" id="GO:0035438">
    <property type="term" value="F:cyclic-di-GMP binding"/>
    <property type="evidence" value="ECO:0007669"/>
    <property type="project" value="InterPro"/>
</dbReference>
<name>A0A546X6C2_RHIRH</name>
<dbReference type="InterPro" id="IPR009875">
    <property type="entry name" value="PilZ_domain"/>
</dbReference>
<dbReference type="EMBL" id="SGNY01000011">
    <property type="protein sequence ID" value="TRA96295.1"/>
    <property type="molecule type" value="Genomic_DNA"/>
</dbReference>
<dbReference type="OrthoDB" id="7210926at2"/>
<accession>A0A546X6C2</accession>
<dbReference type="AlphaFoldDB" id="A0A546X6C2"/>
<evidence type="ECO:0000313" key="3">
    <source>
        <dbReference type="Proteomes" id="UP000315434"/>
    </source>
</evidence>
<evidence type="ECO:0000259" key="1">
    <source>
        <dbReference type="Pfam" id="PF07238"/>
    </source>
</evidence>
<dbReference type="SUPFAM" id="SSF141371">
    <property type="entry name" value="PilZ domain-like"/>
    <property type="match status" value="1"/>
</dbReference>
<dbReference type="Proteomes" id="UP000315434">
    <property type="component" value="Unassembled WGS sequence"/>
</dbReference>
<dbReference type="Gene3D" id="2.40.10.220">
    <property type="entry name" value="predicted glycosyltransferase like domains"/>
    <property type="match status" value="1"/>
</dbReference>
<sequence length="95" mass="10639">MHVPTVCSAVDERRASPRIRAFKGARIIYNNGVATRDCTIRNLSAGGARLVMETTMELPNVFELALEGGSRRQCEIRWRRFNELGVEFMGGNIPT</sequence>
<comment type="caution">
    <text evidence="2">The sequence shown here is derived from an EMBL/GenBank/DDBJ whole genome shotgun (WGS) entry which is preliminary data.</text>
</comment>
<dbReference type="Pfam" id="PF07238">
    <property type="entry name" value="PilZ"/>
    <property type="match status" value="1"/>
</dbReference>
<protein>
    <submittedName>
        <fullName evidence="2">PilZ domain-containing protein</fullName>
    </submittedName>
</protein>
<organism evidence="2 3">
    <name type="scientific">Rhizobium rhizogenes</name>
    <name type="common">Agrobacterium rhizogenes</name>
    <dbReference type="NCBI Taxonomy" id="359"/>
    <lineage>
        <taxon>Bacteria</taxon>
        <taxon>Pseudomonadati</taxon>
        <taxon>Pseudomonadota</taxon>
        <taxon>Alphaproteobacteria</taxon>
        <taxon>Hyphomicrobiales</taxon>
        <taxon>Rhizobiaceae</taxon>
        <taxon>Rhizobium/Agrobacterium group</taxon>
        <taxon>Rhizobium</taxon>
    </lineage>
</organism>
<evidence type="ECO:0000313" key="2">
    <source>
        <dbReference type="EMBL" id="TRA96295.1"/>
    </source>
</evidence>